<protein>
    <recommendedName>
        <fullName evidence="5">Transmembrane protein</fullName>
    </recommendedName>
</protein>
<feature type="compositionally biased region" description="Polar residues" evidence="1">
    <location>
        <begin position="1"/>
        <end position="13"/>
    </location>
</feature>
<dbReference type="EMBL" id="BSYO01000013">
    <property type="protein sequence ID" value="GMH13574.1"/>
    <property type="molecule type" value="Genomic_DNA"/>
</dbReference>
<keyword evidence="2" id="KW-0472">Membrane</keyword>
<feature type="region of interest" description="Disordered" evidence="1">
    <location>
        <begin position="628"/>
        <end position="670"/>
    </location>
</feature>
<feature type="region of interest" description="Disordered" evidence="1">
    <location>
        <begin position="752"/>
        <end position="771"/>
    </location>
</feature>
<accession>A0AAD3XR33</accession>
<feature type="compositionally biased region" description="Basic and acidic residues" evidence="1">
    <location>
        <begin position="803"/>
        <end position="812"/>
    </location>
</feature>
<organism evidence="3 4">
    <name type="scientific">Nepenthes gracilis</name>
    <name type="common">Slender pitcher plant</name>
    <dbReference type="NCBI Taxonomy" id="150966"/>
    <lineage>
        <taxon>Eukaryota</taxon>
        <taxon>Viridiplantae</taxon>
        <taxon>Streptophyta</taxon>
        <taxon>Embryophyta</taxon>
        <taxon>Tracheophyta</taxon>
        <taxon>Spermatophyta</taxon>
        <taxon>Magnoliopsida</taxon>
        <taxon>eudicotyledons</taxon>
        <taxon>Gunneridae</taxon>
        <taxon>Pentapetalae</taxon>
        <taxon>Caryophyllales</taxon>
        <taxon>Nepenthaceae</taxon>
        <taxon>Nepenthes</taxon>
    </lineage>
</organism>
<feature type="region of interest" description="Disordered" evidence="1">
    <location>
        <begin position="786"/>
        <end position="830"/>
    </location>
</feature>
<keyword evidence="4" id="KW-1185">Reference proteome</keyword>
<keyword evidence="2" id="KW-0812">Transmembrane</keyword>
<evidence type="ECO:0000256" key="1">
    <source>
        <dbReference type="SAM" id="MobiDB-lite"/>
    </source>
</evidence>
<feature type="region of interest" description="Disordered" evidence="1">
    <location>
        <begin position="269"/>
        <end position="290"/>
    </location>
</feature>
<feature type="compositionally biased region" description="Low complexity" evidence="1">
    <location>
        <begin position="786"/>
        <end position="796"/>
    </location>
</feature>
<name>A0AAD3XR33_NEPGR</name>
<feature type="compositionally biased region" description="Low complexity" evidence="1">
    <location>
        <begin position="43"/>
        <end position="62"/>
    </location>
</feature>
<gene>
    <name evidence="3" type="ORF">Nepgr_015415</name>
</gene>
<evidence type="ECO:0000256" key="2">
    <source>
        <dbReference type="SAM" id="Phobius"/>
    </source>
</evidence>
<keyword evidence="2" id="KW-1133">Transmembrane helix</keyword>
<reference evidence="3" key="1">
    <citation type="submission" date="2023-05" db="EMBL/GenBank/DDBJ databases">
        <title>Nepenthes gracilis genome sequencing.</title>
        <authorList>
            <person name="Fukushima K."/>
        </authorList>
    </citation>
    <scope>NUCLEOTIDE SEQUENCE</scope>
    <source>
        <strain evidence="3">SING2019-196</strain>
    </source>
</reference>
<feature type="compositionally biased region" description="Basic and acidic residues" evidence="1">
    <location>
        <begin position="654"/>
        <end position="669"/>
    </location>
</feature>
<evidence type="ECO:0000313" key="3">
    <source>
        <dbReference type="EMBL" id="GMH13574.1"/>
    </source>
</evidence>
<feature type="compositionally biased region" description="Basic and acidic residues" evidence="1">
    <location>
        <begin position="30"/>
        <end position="40"/>
    </location>
</feature>
<feature type="compositionally biased region" description="Polar residues" evidence="1">
    <location>
        <begin position="182"/>
        <end position="194"/>
    </location>
</feature>
<feature type="region of interest" description="Disordered" evidence="1">
    <location>
        <begin position="182"/>
        <end position="214"/>
    </location>
</feature>
<feature type="compositionally biased region" description="Basic and acidic residues" evidence="1">
    <location>
        <begin position="198"/>
        <end position="214"/>
    </location>
</feature>
<feature type="transmembrane region" description="Helical" evidence="2">
    <location>
        <begin position="713"/>
        <end position="732"/>
    </location>
</feature>
<dbReference type="Proteomes" id="UP001279734">
    <property type="component" value="Unassembled WGS sequence"/>
</dbReference>
<feature type="transmembrane region" description="Helical" evidence="2">
    <location>
        <begin position="384"/>
        <end position="407"/>
    </location>
</feature>
<evidence type="ECO:0008006" key="5">
    <source>
        <dbReference type="Google" id="ProtNLM"/>
    </source>
</evidence>
<feature type="compositionally biased region" description="Low complexity" evidence="1">
    <location>
        <begin position="14"/>
        <end position="29"/>
    </location>
</feature>
<feature type="compositionally biased region" description="Low complexity" evidence="1">
    <location>
        <begin position="338"/>
        <end position="349"/>
    </location>
</feature>
<proteinExistence type="predicted"/>
<dbReference type="PANTHER" id="PTHR34775:SF4">
    <property type="entry name" value="TRANSMEMBRANE PROTEIN"/>
    <property type="match status" value="1"/>
</dbReference>
<evidence type="ECO:0000313" key="4">
    <source>
        <dbReference type="Proteomes" id="UP001279734"/>
    </source>
</evidence>
<dbReference type="PANTHER" id="PTHR34775">
    <property type="entry name" value="TRANSMEMBRANE PROTEIN"/>
    <property type="match status" value="1"/>
</dbReference>
<dbReference type="AlphaFoldDB" id="A0AAD3XR33"/>
<feature type="compositionally biased region" description="Basic and acidic residues" evidence="1">
    <location>
        <begin position="89"/>
        <end position="101"/>
    </location>
</feature>
<comment type="caution">
    <text evidence="3">The sequence shown here is derived from an EMBL/GenBank/DDBJ whole genome shotgun (WGS) entry which is preliminary data.</text>
</comment>
<feature type="region of interest" description="Disordered" evidence="1">
    <location>
        <begin position="1"/>
        <end position="107"/>
    </location>
</feature>
<sequence>MAVCSSNRSPSPASTRQNPNTNPNQNSRNQPERGIGDIRKSFSKSSSIKPSIIPHSHPRSFSLNTPANSPADYGRRASIGKQSAVVSSRDYEHKENERDPNFRPMKARSLAVSKETKSFMSPTVSAASKINASPKKRILGERKEAVRTSASLTDGKFQFYSVNSLDASGDREIMTLTENSTQRSIDALPSSSTTDFEEVGKEGGEFSTKEFEDDKETVHSLSTVTKIDEGTDLVVLSPEVPLNSTDSEFLTSPDLLNASSSPSILAPLEADQSLPPYDPKTNYLSPRPRFLHYKPNPRIKVYLKKDNRLEDDFTSANSDDTESTQETQSRDSQEEFEVASSVETTTEEVNPMSSEPQVRTLGVLNETVERKTVPKPLFSLTSKAAIAFFFLFLVASAAVLVTFSPVISNAALKDQTISKIYYDFRMDVEIAKTNINWLLRKLGSCSTQLSKYLSEMSSRLREVDKSNLWRFSNSTALDDYGYNVAERFAFGRLYEAEGEGGVIKEVQELESNLESEEQALPPGETGEVINLDVRAEQLEESGLFPVVAYKSQYYTNPINESLMVVDVSETHVVGDAELTASEHLEAEQLEENSGLYPVLANNLQYDTDLIDESLIVHDDSETHLVKQTEFTESSEHLEAGRNTPKNDLTPDILDEGHNNELSQDERDVNSCDSIESGTRAVEPGSSMLEASAGKYRIIEALALASSRFSDPSYLGICLLVALLAAAAAFMYLKPKNASLDLSAKTYISKPVSSTVEPPFHAHPSSDSGPIEVDMISEPCCSELSSYQKSQSYSSSKKGGGLRRRADEAQSHEKKLRNNHNKRESLASSSSEYTMGLTSYGSFTTYGISHSEHGDEVVTPVRRSSRIRKQNDDLIGILPGFVT</sequence>
<feature type="region of interest" description="Disordered" evidence="1">
    <location>
        <begin position="311"/>
        <end position="357"/>
    </location>
</feature>